<dbReference type="Proteomes" id="UP000189004">
    <property type="component" value="Unassembled WGS sequence"/>
</dbReference>
<dbReference type="EMBL" id="MCOK01000001">
    <property type="protein sequence ID" value="OOC53245.1"/>
    <property type="molecule type" value="Genomic_DNA"/>
</dbReference>
<keyword evidence="2" id="KW-1185">Reference proteome</keyword>
<protein>
    <submittedName>
        <fullName evidence="1">Uncharacterized protein</fullName>
    </submittedName>
</protein>
<dbReference type="AlphaFoldDB" id="A0A1V3BXR1"/>
<reference evidence="2" key="1">
    <citation type="submission" date="2016-08" db="EMBL/GenBank/DDBJ databases">
        <authorList>
            <person name="Tokovenko B."/>
            <person name="Kalinowski J."/>
        </authorList>
    </citation>
    <scope>NUCLEOTIDE SEQUENCE [LARGE SCALE GENOMIC DNA]</scope>
    <source>
        <strain evidence="2">UTMC102</strain>
    </source>
</reference>
<proteinExistence type="predicted"/>
<accession>A0A1V3BXR1</accession>
<gene>
    <name evidence="1" type="ORF">NOSIN_04955</name>
</gene>
<organism evidence="1 2">
    <name type="scientific">Nocardiopsis sinuspersici</name>
    <dbReference type="NCBI Taxonomy" id="501010"/>
    <lineage>
        <taxon>Bacteria</taxon>
        <taxon>Bacillati</taxon>
        <taxon>Actinomycetota</taxon>
        <taxon>Actinomycetes</taxon>
        <taxon>Streptosporangiales</taxon>
        <taxon>Nocardiopsidaceae</taxon>
        <taxon>Nocardiopsis</taxon>
    </lineage>
</organism>
<sequence>MNDMTFRDDAQELLRTAQHVKADKGGLPINVGDLARETGWSMSAVQTVLSHVDGKGYLAGVSYSDGDGAVENIGRDTIVYFDDLTEAGHAAVEVGVD</sequence>
<evidence type="ECO:0000313" key="2">
    <source>
        <dbReference type="Proteomes" id="UP000189004"/>
    </source>
</evidence>
<name>A0A1V3BXR1_9ACTN</name>
<evidence type="ECO:0000313" key="1">
    <source>
        <dbReference type="EMBL" id="OOC53245.1"/>
    </source>
</evidence>
<comment type="caution">
    <text evidence="1">The sequence shown here is derived from an EMBL/GenBank/DDBJ whole genome shotgun (WGS) entry which is preliminary data.</text>
</comment>